<evidence type="ECO:0008006" key="3">
    <source>
        <dbReference type="Google" id="ProtNLM"/>
    </source>
</evidence>
<gene>
    <name evidence="1" type="ORF">Q4568_04210</name>
</gene>
<dbReference type="Proteomes" id="UP001170624">
    <property type="component" value="Unassembled WGS sequence"/>
</dbReference>
<dbReference type="RefSeq" id="WP_303498482.1">
    <property type="nucleotide sequence ID" value="NZ_JAUOPU010000003.1"/>
</dbReference>
<accession>A0AAW7Y1W8</accession>
<proteinExistence type="predicted"/>
<evidence type="ECO:0000313" key="2">
    <source>
        <dbReference type="Proteomes" id="UP001170624"/>
    </source>
</evidence>
<reference evidence="1" key="1">
    <citation type="submission" date="2023-07" db="EMBL/GenBank/DDBJ databases">
        <title>Genome content predicts the carbon catabolic preferences of heterotrophic bacteria.</title>
        <authorList>
            <person name="Gralka M."/>
        </authorList>
    </citation>
    <scope>NUCLEOTIDE SEQUENCE</scope>
    <source>
        <strain evidence="1">G2M05</strain>
    </source>
</reference>
<dbReference type="Gene3D" id="2.60.40.2390">
    <property type="match status" value="1"/>
</dbReference>
<protein>
    <recommendedName>
        <fullName evidence="3">DUF3859 domain-containing protein</fullName>
    </recommendedName>
</protein>
<name>A0AAW7Y1W8_9GAMM</name>
<dbReference type="EMBL" id="JAUOPU010000003">
    <property type="protein sequence ID" value="MDO6541721.1"/>
    <property type="molecule type" value="Genomic_DNA"/>
</dbReference>
<evidence type="ECO:0000313" key="1">
    <source>
        <dbReference type="EMBL" id="MDO6541721.1"/>
    </source>
</evidence>
<sequence>MSVALNTSPFVVYYDPKSVESLRQGLITYRQLLESDGAFSDSHCQVRFEVISGCDDRIGSLYETKLANLTFGYSDGNTDGIQAEQTLSSTHLTSESAFFLRACQHPQLEEQLTQTAKLICQVSRNINDSSEMWISECEVFGMLPLFMIAITYPSNAYLFGGYIIPYWDSEHAPLGEDMLALLASHLGYNQHTLKAFCYCDNSSARARMFSLEYLSHHGADSVQSEAIEGGLLGVLRRNPDEFNTFKSLLKQRFAEQDYLQYTDDTRYYQEHPVESFIYTIMSPSKGDDYYDRDEYHQVLLGNFINSPGDEVAAELKLEIEQYLGRPIVAPKAIEDEDDYYRDNYYIYGTGEQDWKAFVTDGFEHGRDIWHFVETGENPSILDQVTPCDMAAVAKAGNFNIHKKIAYHVGGFDTYHAEMASIIYDLIVDWNDEDDAEEILTNNRLKLLRMFDVLHHWNGKQAFHPDFANEIVETYELLTDDAFIARYNSDWQALLIRHIGEFSGYSSAIAHAEFKRCYTLIQSHRSDIIALLTKLTKTQDFDAVTHMALCAAIVEWDKTHQQHDELSLYALNQLELNLETLIYRDLNETSHFICHTDDKPYSYVTPNSEDLAKTADDWQFIQGFLTQQHDHFEEALARFEPQLIRHERKESINPAQPYYEFLRNFSDNAQKLLVCAQVGAHIDNFALQSFCTRFVSLWLRVAPCKTTRMLADFFSDPEVKKTKASADLVKQLDALTPLASLAYQIETIVDNIGWDDDEAALLAPFFKQWITEQTKQHQQQCIRLALRLILPRNEQQFYIALQKANPELTIPYFDETVHYLMMNSIRRQINRAYSPSQSNKEDEAQDLQQFSSILATTAPLTTEQVTTLLALCDKYSVNEFDTLYGMAELETLFYYTSSHLQDAVMRLFAARPRLGLTHLYCEDKTTQAKLCQKVHEHGANIHDLLSYSLDQGWDKSLPWFAEQPQIRQYTDKLNLEELLKLLESLARYPECQSLIDHYAAHNSRNVRDLVADIQAGKYSKTVTSNIEIINYGIFVEGATEEELEEIKQEQEESDCLLFYKIEHRKETLQIDNELNRSFGLQLGYFADDDNEDELAPELELTIKLHHPYMHSEDGYLSDWTTTISLGRLTYVGWTMTDRALSICGIYRFEIYDPSGVLVAEKTFHVMENKPRYVAELTALLDDESIDIAHIGSLTLANGELDFMQYNQSASGLILGNKLHSSVTQVYRYQRQDQLEMVDIRLNQTQPDHWYPAANQLYPYLESRIKGKTLLVGEPSSIKAAQQCTKSWRKKVTKTEAVHLIQPDESNASNVLAVHLARKGMRVYLGYNASGELCRVAIVNIKFGLLRRFFIRVMNKISKKIIHSAGIYQPL</sequence>
<comment type="caution">
    <text evidence="1">The sequence shown here is derived from an EMBL/GenBank/DDBJ whole genome shotgun (WGS) entry which is preliminary data.</text>
</comment>
<organism evidence="1 2">
    <name type="scientific">Photobacterium sanguinicancri</name>
    <dbReference type="NCBI Taxonomy" id="875932"/>
    <lineage>
        <taxon>Bacteria</taxon>
        <taxon>Pseudomonadati</taxon>
        <taxon>Pseudomonadota</taxon>
        <taxon>Gammaproteobacteria</taxon>
        <taxon>Vibrionales</taxon>
        <taxon>Vibrionaceae</taxon>
        <taxon>Photobacterium</taxon>
    </lineage>
</organism>